<evidence type="ECO:0000256" key="4">
    <source>
        <dbReference type="ARBA" id="ARBA00022801"/>
    </source>
</evidence>
<evidence type="ECO:0000256" key="5">
    <source>
        <dbReference type="ARBA" id="ARBA00022833"/>
    </source>
</evidence>
<dbReference type="STRING" id="522772.Dacet_0898"/>
<dbReference type="CDD" id="cd16012">
    <property type="entry name" value="ALP"/>
    <property type="match status" value="1"/>
</dbReference>
<gene>
    <name evidence="11" type="ordered locus">Dacet_0898</name>
</gene>
<dbReference type="Gene3D" id="3.40.720.10">
    <property type="entry name" value="Alkaline Phosphatase, subunit A"/>
    <property type="match status" value="1"/>
</dbReference>
<dbReference type="SUPFAM" id="SSF53649">
    <property type="entry name" value="Alkaline phosphatase-like"/>
    <property type="match status" value="1"/>
</dbReference>
<feature type="binding site" evidence="8">
    <location>
        <position position="322"/>
    </location>
    <ligand>
        <name>Zn(2+)</name>
        <dbReference type="ChEBI" id="CHEBI:29105"/>
        <label>2</label>
    </ligand>
</feature>
<sequence precursor="true">MRNFTMKIFMTALLVAVFAVSSFAQVPKYVFYFIGDGLGSSQRQVAEYYMQQKTGNKAYKLHMDKMPAVGINTTYSADTLVTDSAAAGTALATGYKTNNGMISMLPDGTKVDSLMEIAESKGWVTGIVTTTRLTHATPAVFASHNISRDNENEIAAEMTQSGAEYIAGGGYRHFVPKDGSLKSKRKDDKDLVKELAQMGYKTFVGEKNEPSYFRNYVPAKGDKVFAAFSYSHAPYEVDRIYKDMSSTPSIAEMTEKGIQVLAGHDKPFFMMVEGGRIDHACHANDVLGSIMDTVAFDKAIGEALAFYNQHPDETLIVVVGDHETGGLGLGFAKNYFLKIEKLDKVRRSIDDSMAKAYTGDKESFVKFVEQYYGLADMTTDERVKLLLAMEAQDKGANEASSYGGYTPTQIAVAHILSERANIQWTTFAHTGTQIPMSAVGVGAEQFVGFKDNTEIAQTLASLLNFRLADVKVASK</sequence>
<feature type="active site" description="Phosphoserine intermediate" evidence="7">
    <location>
        <position position="84"/>
    </location>
</feature>
<evidence type="ECO:0000256" key="3">
    <source>
        <dbReference type="ARBA" id="ARBA00022723"/>
    </source>
</evidence>
<evidence type="ECO:0000313" key="12">
    <source>
        <dbReference type="Proteomes" id="UP000002012"/>
    </source>
</evidence>
<dbReference type="InParanoid" id="D4H631"/>
<evidence type="ECO:0000256" key="6">
    <source>
        <dbReference type="ARBA" id="ARBA00022842"/>
    </source>
</evidence>
<dbReference type="PROSITE" id="PS00123">
    <property type="entry name" value="ALKALINE_PHOSPHATASE"/>
    <property type="match status" value="1"/>
</dbReference>
<feature type="binding site" evidence="8">
    <location>
        <position position="137"/>
    </location>
    <ligand>
        <name>Mg(2+)</name>
        <dbReference type="ChEBI" id="CHEBI:18420"/>
    </ligand>
</feature>
<dbReference type="PANTHER" id="PTHR11596:SF5">
    <property type="entry name" value="ALKALINE PHOSPHATASE"/>
    <property type="match status" value="1"/>
</dbReference>
<name>D4H631_DENA2</name>
<comment type="cofactor">
    <cofactor evidence="8">
        <name>Mg(2+)</name>
        <dbReference type="ChEBI" id="CHEBI:18420"/>
    </cofactor>
    <text evidence="8">Binds 1 Mg(2+) ion.</text>
</comment>
<dbReference type="InterPro" id="IPR017850">
    <property type="entry name" value="Alkaline_phosphatase_core_sf"/>
</dbReference>
<dbReference type="PaxDb" id="522772-Dacet_0898"/>
<feature type="binding site" evidence="8">
    <location>
        <position position="36"/>
    </location>
    <ligand>
        <name>Mg(2+)</name>
        <dbReference type="ChEBI" id="CHEBI:18420"/>
    </ligand>
</feature>
<feature type="binding site" evidence="8">
    <location>
        <position position="321"/>
    </location>
    <ligand>
        <name>Zn(2+)</name>
        <dbReference type="ChEBI" id="CHEBI:29105"/>
        <label>2</label>
    </ligand>
</feature>
<dbReference type="SMART" id="SM00098">
    <property type="entry name" value="alkPPc"/>
    <property type="match status" value="1"/>
</dbReference>
<keyword evidence="3 8" id="KW-0479">Metal-binding</keyword>
<dbReference type="Proteomes" id="UP000002012">
    <property type="component" value="Chromosome"/>
</dbReference>
<dbReference type="EMBL" id="CP001968">
    <property type="protein sequence ID" value="ADD67677.1"/>
    <property type="molecule type" value="Genomic_DNA"/>
</dbReference>
<dbReference type="InterPro" id="IPR018299">
    <property type="entry name" value="Alkaline_phosphatase_AS"/>
</dbReference>
<dbReference type="PANTHER" id="PTHR11596">
    <property type="entry name" value="ALKALINE PHOSPHATASE"/>
    <property type="match status" value="1"/>
</dbReference>
<keyword evidence="4" id="KW-0378">Hydrolase</keyword>
<evidence type="ECO:0000256" key="7">
    <source>
        <dbReference type="PIRSR" id="PIRSR601952-1"/>
    </source>
</evidence>
<feature type="binding site" evidence="8">
    <location>
        <position position="273"/>
    </location>
    <ligand>
        <name>Mg(2+)</name>
        <dbReference type="ChEBI" id="CHEBI:18420"/>
    </ligand>
</feature>
<keyword evidence="12" id="KW-1185">Reference proteome</keyword>
<dbReference type="eggNOG" id="COG1785">
    <property type="taxonomic scope" value="Bacteria"/>
</dbReference>
<reference evidence="11 12" key="1">
    <citation type="journal article" date="2010" name="Stand. Genomic Sci.">
        <title>Complete genome sequence of Denitrovibrio acetiphilus type strain (N2460).</title>
        <authorList>
            <person name="Kiss H."/>
            <person name="Lang E."/>
            <person name="Lapidus A."/>
            <person name="Copeland A."/>
            <person name="Nolan M."/>
            <person name="Glavina Del Rio T."/>
            <person name="Chen F."/>
            <person name="Lucas S."/>
            <person name="Tice H."/>
            <person name="Cheng J.F."/>
            <person name="Han C."/>
            <person name="Goodwin L."/>
            <person name="Pitluck S."/>
            <person name="Liolios K."/>
            <person name="Pati A."/>
            <person name="Ivanova N."/>
            <person name="Mavromatis K."/>
            <person name="Chen A."/>
            <person name="Palaniappan K."/>
            <person name="Land M."/>
            <person name="Hauser L."/>
            <person name="Chang Y.J."/>
            <person name="Jeffries C.D."/>
            <person name="Detter J.C."/>
            <person name="Brettin T."/>
            <person name="Spring S."/>
            <person name="Rohde M."/>
            <person name="Goker M."/>
            <person name="Woyke T."/>
            <person name="Bristow J."/>
            <person name="Eisen J.A."/>
            <person name="Markowitz V."/>
            <person name="Hugenholtz P."/>
            <person name="Kyrpides N.C."/>
            <person name="Klenk H.P."/>
        </authorList>
    </citation>
    <scope>NUCLEOTIDE SEQUENCE [LARGE SCALE GENOMIC DNA]</scope>
    <source>
        <strain evidence="12">DSM 12809 / NBRC 114555 / N2460</strain>
    </source>
</reference>
<feature type="binding site" evidence="8">
    <location>
        <position position="135"/>
    </location>
    <ligand>
        <name>Mg(2+)</name>
        <dbReference type="ChEBI" id="CHEBI:18420"/>
    </ligand>
</feature>
<feature type="binding site" evidence="8">
    <location>
        <position position="278"/>
    </location>
    <ligand>
        <name>Zn(2+)</name>
        <dbReference type="ChEBI" id="CHEBI:29105"/>
        <label>2</label>
    </ligand>
</feature>
<dbReference type="GO" id="GO:0046872">
    <property type="term" value="F:metal ion binding"/>
    <property type="evidence" value="ECO:0007669"/>
    <property type="project" value="UniProtKB-KW"/>
</dbReference>
<evidence type="ECO:0000256" key="10">
    <source>
        <dbReference type="SAM" id="SignalP"/>
    </source>
</evidence>
<dbReference type="KEGG" id="dap:Dacet_0898"/>
<comment type="similarity">
    <text evidence="1 9">Belongs to the alkaline phosphatase family.</text>
</comment>
<dbReference type="RefSeq" id="WP_013010208.1">
    <property type="nucleotide sequence ID" value="NC_013943.1"/>
</dbReference>
<keyword evidence="6 8" id="KW-0460">Magnesium</keyword>
<evidence type="ECO:0000256" key="8">
    <source>
        <dbReference type="PIRSR" id="PIRSR601952-2"/>
    </source>
</evidence>
<evidence type="ECO:0000313" key="11">
    <source>
        <dbReference type="EMBL" id="ADD67677.1"/>
    </source>
</evidence>
<feature type="chain" id="PRO_5003058013" evidence="10">
    <location>
        <begin position="25"/>
        <end position="475"/>
    </location>
</feature>
<evidence type="ECO:0000256" key="9">
    <source>
        <dbReference type="RuleBase" id="RU003946"/>
    </source>
</evidence>
<evidence type="ECO:0000256" key="2">
    <source>
        <dbReference type="ARBA" id="ARBA00022553"/>
    </source>
</evidence>
<dbReference type="FunCoup" id="D4H631">
    <property type="interactions" value="259"/>
</dbReference>
<dbReference type="Pfam" id="PF00245">
    <property type="entry name" value="Alk_phosphatase"/>
    <property type="match status" value="1"/>
</dbReference>
<keyword evidence="5 8" id="KW-0862">Zinc</keyword>
<feature type="binding site" evidence="8">
    <location>
        <position position="429"/>
    </location>
    <ligand>
        <name>Zn(2+)</name>
        <dbReference type="ChEBI" id="CHEBI:29105"/>
        <label>2</label>
    </ligand>
</feature>
<feature type="binding site" evidence="8">
    <location>
        <position position="282"/>
    </location>
    <ligand>
        <name>Zn(2+)</name>
        <dbReference type="ChEBI" id="CHEBI:29105"/>
        <label>2</label>
    </ligand>
</feature>
<comment type="cofactor">
    <cofactor evidence="8">
        <name>Zn(2+)</name>
        <dbReference type="ChEBI" id="CHEBI:29105"/>
    </cofactor>
    <text evidence="8">Binds 2 Zn(2+) ions.</text>
</comment>
<keyword evidence="2" id="KW-0597">Phosphoprotein</keyword>
<proteinExistence type="inferred from homology"/>
<dbReference type="InterPro" id="IPR001952">
    <property type="entry name" value="Alkaline_phosphatase"/>
</dbReference>
<evidence type="ECO:0000256" key="1">
    <source>
        <dbReference type="ARBA" id="ARBA00005984"/>
    </source>
</evidence>
<dbReference type="GO" id="GO:0004035">
    <property type="term" value="F:alkaline phosphatase activity"/>
    <property type="evidence" value="ECO:0007669"/>
    <property type="project" value="TreeGrafter"/>
</dbReference>
<dbReference type="AlphaFoldDB" id="D4H631"/>
<protein>
    <submittedName>
        <fullName evidence="11">Alkaline phosphatase</fullName>
    </submittedName>
</protein>
<feature type="signal peptide" evidence="10">
    <location>
        <begin position="1"/>
        <end position="24"/>
    </location>
</feature>
<dbReference type="Gene3D" id="1.10.60.40">
    <property type="match status" value="1"/>
</dbReference>
<dbReference type="PRINTS" id="PR00113">
    <property type="entry name" value="ALKPHPHTASE"/>
</dbReference>
<organism evidence="11 12">
    <name type="scientific">Denitrovibrio acetiphilus (strain DSM 12809 / NBRC 114555 / N2460)</name>
    <dbReference type="NCBI Taxonomy" id="522772"/>
    <lineage>
        <taxon>Bacteria</taxon>
        <taxon>Pseudomonadati</taxon>
        <taxon>Deferribacterota</taxon>
        <taxon>Deferribacteres</taxon>
        <taxon>Deferribacterales</taxon>
        <taxon>Geovibrionaceae</taxon>
        <taxon>Denitrovibrio</taxon>
    </lineage>
</organism>
<feature type="binding site" evidence="8">
    <location>
        <position position="36"/>
    </location>
    <ligand>
        <name>Zn(2+)</name>
        <dbReference type="ChEBI" id="CHEBI:29105"/>
        <label>2</label>
    </ligand>
</feature>
<accession>D4H631</accession>
<dbReference type="HOGENOM" id="CLU_008539_6_2_0"/>
<keyword evidence="10" id="KW-0732">Signal</keyword>